<proteinExistence type="predicted"/>
<keyword evidence="3" id="KW-1185">Reference proteome</keyword>
<reference evidence="2 3" key="1">
    <citation type="submission" date="2020-08" db="EMBL/GenBank/DDBJ databases">
        <title>Sequencing the genomes of 1000 actinobacteria strains.</title>
        <authorList>
            <person name="Klenk H.-P."/>
        </authorList>
    </citation>
    <scope>NUCLEOTIDE SEQUENCE [LARGE SCALE GENOMIC DNA]</scope>
    <source>
        <strain evidence="2 3">DSM 44786</strain>
    </source>
</reference>
<accession>A0A7W7SEH2</accession>
<dbReference type="InterPro" id="IPR009492">
    <property type="entry name" value="TniQ"/>
</dbReference>
<organism evidence="2 3">
    <name type="scientific">Kitasatospora gansuensis</name>
    <dbReference type="NCBI Taxonomy" id="258050"/>
    <lineage>
        <taxon>Bacteria</taxon>
        <taxon>Bacillati</taxon>
        <taxon>Actinomycetota</taxon>
        <taxon>Actinomycetes</taxon>
        <taxon>Kitasatosporales</taxon>
        <taxon>Streptomycetaceae</taxon>
        <taxon>Kitasatospora</taxon>
    </lineage>
</organism>
<evidence type="ECO:0000313" key="3">
    <source>
        <dbReference type="Proteomes" id="UP000573327"/>
    </source>
</evidence>
<sequence length="530" mass="57194">MKPPFFGTALTATHAGRIRAVTGLEAAELQAMQLSAFDGRVLDMTGLDLAFERSVQPVSLREWALFDSSRGCPPCLAASPVWPLWWRLGLAAVCPEHRVLLVDVCPRCEVRLQRGTGTGTRTLPTRGRSLDPRLCNARLPTRDRTAWMCDQVLGEIPASAVPRSLAESQSRVLAAVDSGQAQVGGRAVAATEYFAAFKYLTALARVCVSAADLARIPPVVAGVFGADVAERRRQRSAGSSAKLGTSPPSSAHAGALLALVEPVLAAPDQGTCRQMLQPWVGEVARQRRESGKNALLRQIPQPPCLASLIAVAAPSAPRIVGLLPALEPPHLLETRHIPHLVSEDDYAPLTAHLPDTTPVRGRRFATLALARRTGSATWKQAAEDLGLRDPNRAVYLTGALAGRIADPDAFWYDIDRTAHALTERGLIDYQARRRALAGLTTMPAGVLAPLLPPGCEPTAARLRHGAAWLWRHLTSGDIREAPAHEPTQWAGFQIASIHRSWHRFTLLETPALPQSLTAFSTELLRQKGCA</sequence>
<name>A0A7W7SEH2_9ACTN</name>
<dbReference type="Proteomes" id="UP000573327">
    <property type="component" value="Unassembled WGS sequence"/>
</dbReference>
<evidence type="ECO:0000259" key="1">
    <source>
        <dbReference type="Pfam" id="PF06527"/>
    </source>
</evidence>
<comment type="caution">
    <text evidence="2">The sequence shown here is derived from an EMBL/GenBank/DDBJ whole genome shotgun (WGS) entry which is preliminary data.</text>
</comment>
<feature type="domain" description="TniQ" evidence="1">
    <location>
        <begin position="14"/>
        <end position="101"/>
    </location>
</feature>
<gene>
    <name evidence="2" type="ORF">F4556_004534</name>
</gene>
<dbReference type="EMBL" id="JACHJR010000001">
    <property type="protein sequence ID" value="MBB4948999.1"/>
    <property type="molecule type" value="Genomic_DNA"/>
</dbReference>
<protein>
    <recommendedName>
        <fullName evidence="1">TniQ domain-containing protein</fullName>
    </recommendedName>
</protein>
<evidence type="ECO:0000313" key="2">
    <source>
        <dbReference type="EMBL" id="MBB4948999.1"/>
    </source>
</evidence>
<dbReference type="AlphaFoldDB" id="A0A7W7SEH2"/>
<dbReference type="Pfam" id="PF06527">
    <property type="entry name" value="TniQ"/>
    <property type="match status" value="1"/>
</dbReference>